<protein>
    <recommendedName>
        <fullName evidence="1">DUF6817 domain-containing protein</fullName>
    </recommendedName>
</protein>
<dbReference type="EMBL" id="CP114413">
    <property type="protein sequence ID" value="WAZ27327.1"/>
    <property type="molecule type" value="Genomic_DNA"/>
</dbReference>
<dbReference type="Proteomes" id="UP001164439">
    <property type="component" value="Chromosome"/>
</dbReference>
<reference evidence="2" key="1">
    <citation type="submission" date="2022-12" db="EMBL/GenBank/DDBJ databases">
        <authorList>
            <person name="Ruckert C."/>
            <person name="Busche T."/>
            <person name="Kalinowski J."/>
            <person name="Wittmann C."/>
        </authorList>
    </citation>
    <scope>NUCLEOTIDE SEQUENCE</scope>
    <source>
        <strain evidence="2">DSM 40467</strain>
    </source>
</reference>
<dbReference type="Pfam" id="PF20680">
    <property type="entry name" value="DUF6817"/>
    <property type="match status" value="1"/>
</dbReference>
<sequence>MLRDYGAEGVAHPGGTLLTHLQRVQARVAAWKARPALQLAGLCHAFYGTDGFPTALLPLDRRSDLAAVVGTEAEAMVYLYGSCDRKSTYPALHHPDAAFCDRFTGRSLTPGPQSRRDFVELTAANELDLATTDPAFRDTWGPELLTLFTRLQDLLSPDAWHACRITLASP</sequence>
<evidence type="ECO:0000313" key="3">
    <source>
        <dbReference type="Proteomes" id="UP001164439"/>
    </source>
</evidence>
<gene>
    <name evidence="2" type="ORF">STRCI_008124</name>
</gene>
<evidence type="ECO:0000259" key="1">
    <source>
        <dbReference type="Pfam" id="PF20680"/>
    </source>
</evidence>
<keyword evidence="3" id="KW-1185">Reference proteome</keyword>
<dbReference type="InterPro" id="IPR049202">
    <property type="entry name" value="DUF6817"/>
</dbReference>
<name>A0ABY7KV77_9ACTN</name>
<proteinExistence type="predicted"/>
<organism evidence="2 3">
    <name type="scientific">Streptomyces cinnabarinus</name>
    <dbReference type="NCBI Taxonomy" id="67287"/>
    <lineage>
        <taxon>Bacteria</taxon>
        <taxon>Bacillati</taxon>
        <taxon>Actinomycetota</taxon>
        <taxon>Actinomycetes</taxon>
        <taxon>Kitasatosporales</taxon>
        <taxon>Streptomycetaceae</taxon>
        <taxon>Streptomyces</taxon>
    </lineage>
</organism>
<feature type="domain" description="DUF6817" evidence="1">
    <location>
        <begin position="1"/>
        <end position="85"/>
    </location>
</feature>
<dbReference type="RefSeq" id="WP_269664777.1">
    <property type="nucleotide sequence ID" value="NZ_CP114413.1"/>
</dbReference>
<accession>A0ABY7KV77</accession>
<evidence type="ECO:0000313" key="2">
    <source>
        <dbReference type="EMBL" id="WAZ27327.1"/>
    </source>
</evidence>